<feature type="transmembrane region" description="Helical" evidence="1">
    <location>
        <begin position="98"/>
        <end position="116"/>
    </location>
</feature>
<organism evidence="2">
    <name type="scientific">mine drainage metagenome</name>
    <dbReference type="NCBI Taxonomy" id="410659"/>
    <lineage>
        <taxon>unclassified sequences</taxon>
        <taxon>metagenomes</taxon>
        <taxon>ecological metagenomes</taxon>
    </lineage>
</organism>
<evidence type="ECO:0000313" key="2">
    <source>
        <dbReference type="EMBL" id="OIR06986.1"/>
    </source>
</evidence>
<keyword evidence="1" id="KW-1133">Transmembrane helix</keyword>
<proteinExistence type="predicted"/>
<evidence type="ECO:0000256" key="1">
    <source>
        <dbReference type="SAM" id="Phobius"/>
    </source>
</evidence>
<name>A0A1J5SF82_9ZZZZ</name>
<gene>
    <name evidence="2" type="ORF">GALL_108930</name>
</gene>
<dbReference type="EMBL" id="MLJW01000040">
    <property type="protein sequence ID" value="OIR06986.1"/>
    <property type="molecule type" value="Genomic_DNA"/>
</dbReference>
<dbReference type="AlphaFoldDB" id="A0A1J5SF82"/>
<comment type="caution">
    <text evidence="2">The sequence shown here is derived from an EMBL/GenBank/DDBJ whole genome shotgun (WGS) entry which is preliminary data.</text>
</comment>
<sequence length="154" mass="18286">MSKDHHSKPNYLFSVLSNKCPRCRTGYLFKTKNAYDLNHNTEMVEHCPVCHQRTEIEVGFYYGTGYVSYALSIAFIVTCFVAWWVLIGMSFSIDDNRIFYWMGTTFILLIIVQPLLMRLSRTLWLSWFVQYDPNWKEHEPDNPERIVPGQMDNW</sequence>
<feature type="transmembrane region" description="Helical" evidence="1">
    <location>
        <begin position="66"/>
        <end position="86"/>
    </location>
</feature>
<accession>A0A1J5SF82</accession>
<keyword evidence="1" id="KW-0472">Membrane</keyword>
<keyword evidence="1" id="KW-0812">Transmembrane</keyword>
<reference evidence="2" key="1">
    <citation type="submission" date="2016-10" db="EMBL/GenBank/DDBJ databases">
        <title>Sequence of Gallionella enrichment culture.</title>
        <authorList>
            <person name="Poehlein A."/>
            <person name="Muehling M."/>
            <person name="Daniel R."/>
        </authorList>
    </citation>
    <scope>NUCLEOTIDE SEQUENCE</scope>
</reference>
<evidence type="ECO:0008006" key="3">
    <source>
        <dbReference type="Google" id="ProtNLM"/>
    </source>
</evidence>
<protein>
    <recommendedName>
        <fullName evidence="3">DUF983 domain-containing protein</fullName>
    </recommendedName>
</protein>